<dbReference type="Pfam" id="PF05834">
    <property type="entry name" value="Lycopene_cycl"/>
    <property type="match status" value="1"/>
</dbReference>
<protein>
    <submittedName>
        <fullName evidence="1">Lycopene cyclase family protein</fullName>
    </submittedName>
</protein>
<dbReference type="EMBL" id="JBHSDL010000006">
    <property type="protein sequence ID" value="MFC4373708.1"/>
    <property type="molecule type" value="Genomic_DNA"/>
</dbReference>
<accession>A0ABV8VCM9</accession>
<dbReference type="InterPro" id="IPR036188">
    <property type="entry name" value="FAD/NAD-bd_sf"/>
</dbReference>
<organism evidence="1 2">
    <name type="scientific">Nocardia halotolerans</name>
    <dbReference type="NCBI Taxonomy" id="1755878"/>
    <lineage>
        <taxon>Bacteria</taxon>
        <taxon>Bacillati</taxon>
        <taxon>Actinomycetota</taxon>
        <taxon>Actinomycetes</taxon>
        <taxon>Mycobacteriales</taxon>
        <taxon>Nocardiaceae</taxon>
        <taxon>Nocardia</taxon>
    </lineage>
</organism>
<keyword evidence="2" id="KW-1185">Reference proteome</keyword>
<dbReference type="PANTHER" id="PTHR39757">
    <property type="match status" value="1"/>
</dbReference>
<reference evidence="2" key="1">
    <citation type="journal article" date="2019" name="Int. J. Syst. Evol. Microbiol.">
        <title>The Global Catalogue of Microorganisms (GCM) 10K type strain sequencing project: providing services to taxonomists for standard genome sequencing and annotation.</title>
        <authorList>
            <consortium name="The Broad Institute Genomics Platform"/>
            <consortium name="The Broad Institute Genome Sequencing Center for Infectious Disease"/>
            <person name="Wu L."/>
            <person name="Ma J."/>
        </authorList>
    </citation>
    <scope>NUCLEOTIDE SEQUENCE [LARGE SCALE GENOMIC DNA]</scope>
    <source>
        <strain evidence="2">IBRC-M 10490</strain>
    </source>
</reference>
<comment type="caution">
    <text evidence="1">The sequence shown here is derived from an EMBL/GenBank/DDBJ whole genome shotgun (WGS) entry which is preliminary data.</text>
</comment>
<evidence type="ECO:0000313" key="2">
    <source>
        <dbReference type="Proteomes" id="UP001595844"/>
    </source>
</evidence>
<dbReference type="RefSeq" id="WP_378557144.1">
    <property type="nucleotide sequence ID" value="NZ_JBHSDL010000006.1"/>
</dbReference>
<gene>
    <name evidence="1" type="ORF">ACFO5K_06300</name>
</gene>
<evidence type="ECO:0000313" key="1">
    <source>
        <dbReference type="EMBL" id="MFC4373708.1"/>
    </source>
</evidence>
<name>A0ABV8VCM9_9NOCA</name>
<dbReference type="PANTHER" id="PTHR39757:SF5">
    <property type="entry name" value="OS02G0190600 PROTEIN"/>
    <property type="match status" value="1"/>
</dbReference>
<proteinExistence type="predicted"/>
<dbReference type="Proteomes" id="UP001595844">
    <property type="component" value="Unassembled WGS sequence"/>
</dbReference>
<sequence length="359" mass="38423">MRTDLIVCGLGPAGRAVAHRAVVHGLSVLAIDPRPERVWTPTYAAWADELPGWLDPAAVAATVAVPRAWALREHRIERAYRVLDTAGLQRSLTLDGVRVIADRVVAANRQGVRTASGAVYSGRVVDARGLARAPERAEQTAYGVVVDRQRLTAAPPAVFMDWRLDNGAAADEPASFLYAVPLGADTMLFEETCLVGRPALAPTVLRDRLAHRLRVRGIDLDGTEPVERVRFPVQGGRPGDGRYGAAGGLVHPATGYSVAASLAAADTVVAGERRWPARSRAVAALRRAGLRALLRLPPRDVPVFFEAFFGLPAPRQHAYLSAHDDLRGTLAAMASLFADLPPHLRTTVISSVLGITHSG</sequence>
<dbReference type="SUPFAM" id="SSF51905">
    <property type="entry name" value="FAD/NAD(P)-binding domain"/>
    <property type="match status" value="1"/>
</dbReference>